<evidence type="ECO:0000313" key="3">
    <source>
        <dbReference type="Proteomes" id="UP000267096"/>
    </source>
</evidence>
<dbReference type="WBParaSite" id="ASIM_0001760901-mRNA-1">
    <property type="protein sequence ID" value="ASIM_0001760901-mRNA-1"/>
    <property type="gene ID" value="ASIM_0001760901"/>
</dbReference>
<dbReference type="Proteomes" id="UP000267096">
    <property type="component" value="Unassembled WGS sequence"/>
</dbReference>
<gene>
    <name evidence="2" type="ORF">ASIM_LOCUS17013</name>
</gene>
<evidence type="ECO:0000313" key="2">
    <source>
        <dbReference type="EMBL" id="VDK59260.1"/>
    </source>
</evidence>
<feature type="compositionally biased region" description="Basic residues" evidence="1">
    <location>
        <begin position="30"/>
        <end position="40"/>
    </location>
</feature>
<proteinExistence type="predicted"/>
<protein>
    <submittedName>
        <fullName evidence="2 4">Uncharacterized protein</fullName>
    </submittedName>
</protein>
<feature type="region of interest" description="Disordered" evidence="1">
    <location>
        <begin position="1"/>
        <end position="51"/>
    </location>
</feature>
<sequence>MSCAEFGGATKFEGNQSDYNENQFPESTKAKLRSRRHIPPRAKPIQPAKPPVAVKIPAAPIKQEAKPTATSIWLIKASSQPLFVSIQT</sequence>
<accession>A0A0M3K9G5</accession>
<dbReference type="EMBL" id="UYRR01033648">
    <property type="protein sequence ID" value="VDK59260.1"/>
    <property type="molecule type" value="Genomic_DNA"/>
</dbReference>
<name>A0A0M3K9G5_ANISI</name>
<evidence type="ECO:0000313" key="4">
    <source>
        <dbReference type="WBParaSite" id="ASIM_0001760901-mRNA-1"/>
    </source>
</evidence>
<reference evidence="4" key="1">
    <citation type="submission" date="2017-02" db="UniProtKB">
        <authorList>
            <consortium name="WormBaseParasite"/>
        </authorList>
    </citation>
    <scope>IDENTIFICATION</scope>
</reference>
<keyword evidence="3" id="KW-1185">Reference proteome</keyword>
<reference evidence="2 3" key="2">
    <citation type="submission" date="2018-11" db="EMBL/GenBank/DDBJ databases">
        <authorList>
            <consortium name="Pathogen Informatics"/>
        </authorList>
    </citation>
    <scope>NUCLEOTIDE SEQUENCE [LARGE SCALE GENOMIC DNA]</scope>
</reference>
<feature type="compositionally biased region" description="Polar residues" evidence="1">
    <location>
        <begin position="13"/>
        <end position="26"/>
    </location>
</feature>
<dbReference type="AlphaFoldDB" id="A0A0M3K9G5"/>
<organism evidence="4">
    <name type="scientific">Anisakis simplex</name>
    <name type="common">Herring worm</name>
    <dbReference type="NCBI Taxonomy" id="6269"/>
    <lineage>
        <taxon>Eukaryota</taxon>
        <taxon>Metazoa</taxon>
        <taxon>Ecdysozoa</taxon>
        <taxon>Nematoda</taxon>
        <taxon>Chromadorea</taxon>
        <taxon>Rhabditida</taxon>
        <taxon>Spirurina</taxon>
        <taxon>Ascaridomorpha</taxon>
        <taxon>Ascaridoidea</taxon>
        <taxon>Anisakidae</taxon>
        <taxon>Anisakis</taxon>
        <taxon>Anisakis simplex complex</taxon>
    </lineage>
</organism>
<evidence type="ECO:0000256" key="1">
    <source>
        <dbReference type="SAM" id="MobiDB-lite"/>
    </source>
</evidence>